<gene>
    <name evidence="2" type="ORF">BS101_15515</name>
</gene>
<reference evidence="2 3" key="1">
    <citation type="submission" date="2016-12" db="EMBL/GenBank/DDBJ databases">
        <title>Complete genome sequence of Clostridium kluyveri JZZ isolated from the pit mud of a Chinese flavor liquor-making factory.</title>
        <authorList>
            <person name="Wang Y."/>
        </authorList>
    </citation>
    <scope>NUCLEOTIDE SEQUENCE [LARGE SCALE GENOMIC DNA]</scope>
    <source>
        <strain evidence="2 3">JZZ</strain>
    </source>
</reference>
<dbReference type="InterPro" id="IPR036415">
    <property type="entry name" value="Lamin_tail_dom_sf"/>
</dbReference>
<dbReference type="InterPro" id="IPR001322">
    <property type="entry name" value="Lamin_tail_dom"/>
</dbReference>
<dbReference type="AlphaFoldDB" id="A0A1L5FAK6"/>
<protein>
    <recommendedName>
        <fullName evidence="1">LTD domain-containing protein</fullName>
    </recommendedName>
</protein>
<proteinExistence type="predicted"/>
<dbReference type="OrthoDB" id="2086912at2"/>
<evidence type="ECO:0000313" key="3">
    <source>
        <dbReference type="Proteomes" id="UP000184604"/>
    </source>
</evidence>
<evidence type="ECO:0000259" key="1">
    <source>
        <dbReference type="Pfam" id="PF00932"/>
    </source>
</evidence>
<dbReference type="Pfam" id="PF00932">
    <property type="entry name" value="LTD"/>
    <property type="match status" value="1"/>
</dbReference>
<name>A0A1L5FAK6_CLOKL</name>
<accession>A0A1L5FAK6</accession>
<feature type="domain" description="LTD" evidence="1">
    <location>
        <begin position="12"/>
        <end position="130"/>
    </location>
</feature>
<evidence type="ECO:0000313" key="2">
    <source>
        <dbReference type="EMBL" id="APM40046.1"/>
    </source>
</evidence>
<dbReference type="Gene3D" id="2.60.40.1260">
    <property type="entry name" value="Lamin Tail domain"/>
    <property type="match status" value="1"/>
</dbReference>
<dbReference type="Proteomes" id="UP000184604">
    <property type="component" value="Chromosome"/>
</dbReference>
<organism evidence="2 3">
    <name type="scientific">Clostridium kluyveri</name>
    <dbReference type="NCBI Taxonomy" id="1534"/>
    <lineage>
        <taxon>Bacteria</taxon>
        <taxon>Bacillati</taxon>
        <taxon>Bacillota</taxon>
        <taxon>Clostridia</taxon>
        <taxon>Eubacteriales</taxon>
        <taxon>Clostridiaceae</taxon>
        <taxon>Clostridium</taxon>
    </lineage>
</organism>
<dbReference type="SUPFAM" id="SSF74853">
    <property type="entry name" value="Lamin A/C globular tail domain"/>
    <property type="match status" value="1"/>
</dbReference>
<sequence length="140" mass="16435">MVLKEMIIVSTNVKIAFINNNIKKRNGELHLNDEWIRIENVSNRRINMFNWELWHWKPSKQYSLIYRFPKRIDNLFWTLDPGEIIILFTGYGSNKFIEGTGGHNPEFHFYCGKNSFTWNNAGDIACLFDTESMTSTLAVP</sequence>
<dbReference type="EMBL" id="CP018335">
    <property type="protein sequence ID" value="APM40046.1"/>
    <property type="molecule type" value="Genomic_DNA"/>
</dbReference>